<proteinExistence type="predicted"/>
<sequence>MRKIFAILLAATLFTACEQKKDQYNPYAIKSTAEKKQKNTFEVDFKKTESNLKTIHVKLNDKNGYDALFDTGCSGMLISSMEFNDLIKSQTITVSDYVGVAVSFIADGSEIKNPIYNIRSVTVVDKKGEAHVLRDIKATVVENPGAAILIGNSLIDQWAKNSYTIDLTKKVIRFQ</sequence>
<accession>A0ABX2B766</accession>
<evidence type="ECO:0000313" key="1">
    <source>
        <dbReference type="EMBL" id="NPE26085.1"/>
    </source>
</evidence>
<reference evidence="1 2" key="1">
    <citation type="submission" date="2020-05" db="EMBL/GenBank/DDBJ databases">
        <title>Distinct polysaccharide utilization as determinants for interspecies competition between intestinal Prevotella spp.</title>
        <authorList>
            <person name="Galvez E.J.C."/>
            <person name="Iljazovic A."/>
            <person name="Strowig T."/>
        </authorList>
    </citation>
    <scope>NUCLEOTIDE SEQUENCE [LARGE SCALE GENOMIC DNA]</scope>
    <source>
        <strain evidence="1 2">PCHR</strain>
    </source>
</reference>
<dbReference type="RefSeq" id="WP_172345552.1">
    <property type="nucleotide sequence ID" value="NZ_CATJFF010000041.1"/>
</dbReference>
<dbReference type="InterPro" id="IPR021109">
    <property type="entry name" value="Peptidase_aspartic_dom_sf"/>
</dbReference>
<evidence type="ECO:0000313" key="2">
    <source>
        <dbReference type="Proteomes" id="UP000820977"/>
    </source>
</evidence>
<gene>
    <name evidence="1" type="ORF">HPS54_11295</name>
</gene>
<dbReference type="PROSITE" id="PS51257">
    <property type="entry name" value="PROKAR_LIPOPROTEIN"/>
    <property type="match status" value="1"/>
</dbReference>
<dbReference type="EMBL" id="JABKKJ010000027">
    <property type="protein sequence ID" value="NPE26085.1"/>
    <property type="molecule type" value="Genomic_DNA"/>
</dbReference>
<organism evidence="1 2">
    <name type="scientific">Xylanibacter caecicola</name>
    <dbReference type="NCBI Taxonomy" id="2736294"/>
    <lineage>
        <taxon>Bacteria</taxon>
        <taxon>Pseudomonadati</taxon>
        <taxon>Bacteroidota</taxon>
        <taxon>Bacteroidia</taxon>
        <taxon>Bacteroidales</taxon>
        <taxon>Prevotellaceae</taxon>
        <taxon>Xylanibacter</taxon>
    </lineage>
</organism>
<evidence type="ECO:0008006" key="3">
    <source>
        <dbReference type="Google" id="ProtNLM"/>
    </source>
</evidence>
<keyword evidence="2" id="KW-1185">Reference proteome</keyword>
<comment type="caution">
    <text evidence="1">The sequence shown here is derived from an EMBL/GenBank/DDBJ whole genome shotgun (WGS) entry which is preliminary data.</text>
</comment>
<dbReference type="Proteomes" id="UP000820977">
    <property type="component" value="Unassembled WGS sequence"/>
</dbReference>
<name>A0ABX2B766_9BACT</name>
<dbReference type="Gene3D" id="2.40.70.10">
    <property type="entry name" value="Acid Proteases"/>
    <property type="match status" value="1"/>
</dbReference>
<protein>
    <recommendedName>
        <fullName evidence="3">Aspartyl protease</fullName>
    </recommendedName>
</protein>